<gene>
    <name evidence="1" type="ORF">M9979_15805</name>
</gene>
<dbReference type="EMBL" id="JAMLDY010000024">
    <property type="protein sequence ID" value="MCP3736334.1"/>
    <property type="molecule type" value="Genomic_DNA"/>
</dbReference>
<proteinExistence type="predicted"/>
<organism evidence="1 2">
    <name type="scientific">Sphingomonas liriopis</name>
    <dbReference type="NCBI Taxonomy" id="2949094"/>
    <lineage>
        <taxon>Bacteria</taxon>
        <taxon>Pseudomonadati</taxon>
        <taxon>Pseudomonadota</taxon>
        <taxon>Alphaproteobacteria</taxon>
        <taxon>Sphingomonadales</taxon>
        <taxon>Sphingomonadaceae</taxon>
        <taxon>Sphingomonas</taxon>
    </lineage>
</organism>
<dbReference type="AlphaFoldDB" id="A0A9X2HVM2"/>
<name>A0A9X2HVM2_9SPHN</name>
<evidence type="ECO:0000313" key="1">
    <source>
        <dbReference type="EMBL" id="MCP3736334.1"/>
    </source>
</evidence>
<keyword evidence="2" id="KW-1185">Reference proteome</keyword>
<dbReference type="RefSeq" id="WP_254290322.1">
    <property type="nucleotide sequence ID" value="NZ_JAMLDY010000024.1"/>
</dbReference>
<dbReference type="Proteomes" id="UP001139486">
    <property type="component" value="Unassembled WGS sequence"/>
</dbReference>
<reference evidence="1" key="1">
    <citation type="submission" date="2022-05" db="EMBL/GenBank/DDBJ databases">
        <title>Sphingomonas sp. strain RP10 Genome sequencing and assembly.</title>
        <authorList>
            <person name="Kim I."/>
        </authorList>
    </citation>
    <scope>NUCLEOTIDE SEQUENCE</scope>
    <source>
        <strain evidence="1">RP10</strain>
    </source>
</reference>
<sequence>MTAQEIIDTDGIAVVHSRLDIRCGKARHQLGMATIAGGYAATFEETAIISQACGQVSPLAVVADICRQVIASLQPGFQLVKPSIRMQLIEITEDAVELSDLAHLRIDRVAGVVLRLHPRREFGFFHGQALLPSFSPAHQQRISPRLAAPLIMFERKEIGVILFTCFASSASSHTVTALTAASNCYQ</sequence>
<protein>
    <submittedName>
        <fullName evidence="1">Uncharacterized protein</fullName>
    </submittedName>
</protein>
<accession>A0A9X2HVM2</accession>
<comment type="caution">
    <text evidence="1">The sequence shown here is derived from an EMBL/GenBank/DDBJ whole genome shotgun (WGS) entry which is preliminary data.</text>
</comment>
<evidence type="ECO:0000313" key="2">
    <source>
        <dbReference type="Proteomes" id="UP001139486"/>
    </source>
</evidence>